<protein>
    <submittedName>
        <fullName evidence="3">Uncharacterized protein</fullName>
    </submittedName>
</protein>
<feature type="transmembrane region" description="Helical" evidence="1">
    <location>
        <begin position="12"/>
        <end position="32"/>
    </location>
</feature>
<keyword evidence="1" id="KW-0472">Membrane</keyword>
<dbReference type="InterPro" id="IPR011990">
    <property type="entry name" value="TPR-like_helical_dom_sf"/>
</dbReference>
<dbReference type="SUPFAM" id="SSF48452">
    <property type="entry name" value="TPR-like"/>
    <property type="match status" value="1"/>
</dbReference>
<proteinExistence type="predicted"/>
<keyword evidence="1" id="KW-1133">Transmembrane helix</keyword>
<dbReference type="EMBL" id="PGCI01000089">
    <property type="protein sequence ID" value="PLW41469.1"/>
    <property type="molecule type" value="Genomic_DNA"/>
</dbReference>
<dbReference type="AlphaFoldDB" id="A0A2N5W5K1"/>
<evidence type="ECO:0000313" key="3">
    <source>
        <dbReference type="EMBL" id="PLW57518.1"/>
    </source>
</evidence>
<accession>A0A2N5W5K1</accession>
<reference evidence="4 5" key="1">
    <citation type="submission" date="2017-11" db="EMBL/GenBank/DDBJ databases">
        <title>De novo assembly and phasing of dikaryotic genomes from two isolates of Puccinia coronata f. sp. avenae, the causal agent of oat crown rust.</title>
        <authorList>
            <person name="Miller M.E."/>
            <person name="Zhang Y."/>
            <person name="Omidvar V."/>
            <person name="Sperschneider J."/>
            <person name="Schwessinger B."/>
            <person name="Raley C."/>
            <person name="Palmer J.M."/>
            <person name="Garnica D."/>
            <person name="Upadhyaya N."/>
            <person name="Rathjen J."/>
            <person name="Taylor J.M."/>
            <person name="Park R.F."/>
            <person name="Dodds P.N."/>
            <person name="Hirsch C.D."/>
            <person name="Kianian S.F."/>
            <person name="Figueroa M."/>
        </authorList>
    </citation>
    <scope>NUCLEOTIDE SEQUENCE [LARGE SCALE GENOMIC DNA]</scope>
    <source>
        <strain evidence="3">12NC29</strain>
        <strain evidence="2">12SD80</strain>
    </source>
</reference>
<dbReference type="EMBL" id="PGCJ01000010">
    <property type="protein sequence ID" value="PLW57518.1"/>
    <property type="molecule type" value="Genomic_DNA"/>
</dbReference>
<organism evidence="3 4">
    <name type="scientific">Puccinia coronata f. sp. avenae</name>
    <dbReference type="NCBI Taxonomy" id="200324"/>
    <lineage>
        <taxon>Eukaryota</taxon>
        <taxon>Fungi</taxon>
        <taxon>Dikarya</taxon>
        <taxon>Basidiomycota</taxon>
        <taxon>Pucciniomycotina</taxon>
        <taxon>Pucciniomycetes</taxon>
        <taxon>Pucciniales</taxon>
        <taxon>Pucciniaceae</taxon>
        <taxon>Puccinia</taxon>
    </lineage>
</organism>
<keyword evidence="1" id="KW-0812">Transmembrane</keyword>
<evidence type="ECO:0000313" key="4">
    <source>
        <dbReference type="Proteomes" id="UP000235388"/>
    </source>
</evidence>
<keyword evidence="4" id="KW-1185">Reference proteome</keyword>
<dbReference type="Proteomes" id="UP000235392">
    <property type="component" value="Unassembled WGS sequence"/>
</dbReference>
<dbReference type="OrthoDB" id="10006270at2759"/>
<comment type="caution">
    <text evidence="3">The sequence shown here is derived from an EMBL/GenBank/DDBJ whole genome shotgun (WGS) entry which is preliminary data.</text>
</comment>
<evidence type="ECO:0000256" key="1">
    <source>
        <dbReference type="SAM" id="Phobius"/>
    </source>
</evidence>
<name>A0A2N5W5K1_9BASI</name>
<evidence type="ECO:0000313" key="2">
    <source>
        <dbReference type="EMBL" id="PLW41469.1"/>
    </source>
</evidence>
<evidence type="ECO:0000313" key="5">
    <source>
        <dbReference type="Proteomes" id="UP000235392"/>
    </source>
</evidence>
<dbReference type="Gene3D" id="1.25.40.10">
    <property type="entry name" value="Tetratricopeptide repeat domain"/>
    <property type="match status" value="1"/>
</dbReference>
<sequence>MKLHNHHLPALPLHFSFMTVISKPLLVPFLLAHKLIDRDLRSPVSWYTAVLWCSSQTRWQESHCFFKAAFLDSRFPEAWFAFGHALACEGNHDQAMAAYSTTSHHLQGSAPISLGSPHPARRTSVCNTQLTCPALTSDYLARQAGTVPACWEALPTIWFVLLQSLELYLRNTARQCWSKQ</sequence>
<dbReference type="Proteomes" id="UP000235388">
    <property type="component" value="Unassembled WGS sequence"/>
</dbReference>
<gene>
    <name evidence="3" type="ORF">PCANC_02663</name>
    <name evidence="2" type="ORF">PCASD_07174</name>
</gene>
<dbReference type="STRING" id="200324.A0A2N5W5K1"/>